<evidence type="ECO:0000313" key="9">
    <source>
        <dbReference type="Proteomes" id="UP001601059"/>
    </source>
</evidence>
<dbReference type="RefSeq" id="WP_389356993.1">
    <property type="nucleotide sequence ID" value="NZ_JBIACK010000001.1"/>
</dbReference>
<dbReference type="InterPro" id="IPR022781">
    <property type="entry name" value="Flagellar_biosynth_FliO"/>
</dbReference>
<reference evidence="8 9" key="1">
    <citation type="submission" date="2024-08" db="EMBL/GenBank/DDBJ databases">
        <title>Two novel Cytobacillus novel species.</title>
        <authorList>
            <person name="Liu G."/>
        </authorList>
    </citation>
    <scope>NUCLEOTIDE SEQUENCE [LARGE SCALE GENOMIC DNA]</scope>
    <source>
        <strain evidence="8 9">FJAT-54145</strain>
    </source>
</reference>
<dbReference type="Pfam" id="PF04347">
    <property type="entry name" value="FliO"/>
    <property type="match status" value="1"/>
</dbReference>
<evidence type="ECO:0000256" key="7">
    <source>
        <dbReference type="SAM" id="Phobius"/>
    </source>
</evidence>
<keyword evidence="3 7" id="KW-0812">Transmembrane</keyword>
<comment type="caution">
    <text evidence="8">The sequence shown here is derived from an EMBL/GenBank/DDBJ whole genome shotgun (WGS) entry which is preliminary data.</text>
</comment>
<keyword evidence="2" id="KW-1003">Cell membrane</keyword>
<comment type="subcellular location">
    <subcellularLocation>
        <location evidence="1">Cell membrane</location>
    </subcellularLocation>
</comment>
<protein>
    <submittedName>
        <fullName evidence="8">Flagellar biosynthetic protein FliO</fullName>
    </submittedName>
</protein>
<feature type="coiled-coil region" evidence="6">
    <location>
        <begin position="137"/>
        <end position="164"/>
    </location>
</feature>
<evidence type="ECO:0000256" key="3">
    <source>
        <dbReference type="ARBA" id="ARBA00022692"/>
    </source>
</evidence>
<dbReference type="Proteomes" id="UP001601059">
    <property type="component" value="Unassembled WGS sequence"/>
</dbReference>
<gene>
    <name evidence="8" type="ORF">ACFYKX_00480</name>
</gene>
<evidence type="ECO:0000256" key="2">
    <source>
        <dbReference type="ARBA" id="ARBA00022475"/>
    </source>
</evidence>
<evidence type="ECO:0000256" key="5">
    <source>
        <dbReference type="ARBA" id="ARBA00023136"/>
    </source>
</evidence>
<keyword evidence="6" id="KW-0175">Coiled coil</keyword>
<keyword evidence="8" id="KW-0969">Cilium</keyword>
<evidence type="ECO:0000313" key="8">
    <source>
        <dbReference type="EMBL" id="MFE8699087.1"/>
    </source>
</evidence>
<evidence type="ECO:0000256" key="6">
    <source>
        <dbReference type="SAM" id="Coils"/>
    </source>
</evidence>
<accession>A0ABW6K4K4</accession>
<keyword evidence="4 7" id="KW-1133">Transmembrane helix</keyword>
<keyword evidence="8" id="KW-0282">Flagellum</keyword>
<evidence type="ECO:0000256" key="4">
    <source>
        <dbReference type="ARBA" id="ARBA00022989"/>
    </source>
</evidence>
<name>A0ABW6K4K4_9BACI</name>
<feature type="transmembrane region" description="Helical" evidence="7">
    <location>
        <begin position="72"/>
        <end position="90"/>
    </location>
</feature>
<proteinExistence type="predicted"/>
<evidence type="ECO:0000256" key="1">
    <source>
        <dbReference type="ARBA" id="ARBA00004236"/>
    </source>
</evidence>
<keyword evidence="9" id="KW-1185">Reference proteome</keyword>
<keyword evidence="8" id="KW-0966">Cell projection</keyword>
<organism evidence="8 9">
    <name type="scientific">Cytobacillus spartinae</name>
    <dbReference type="NCBI Taxonomy" id="3299023"/>
    <lineage>
        <taxon>Bacteria</taxon>
        <taxon>Bacillati</taxon>
        <taxon>Bacillota</taxon>
        <taxon>Bacilli</taxon>
        <taxon>Bacillales</taxon>
        <taxon>Bacillaceae</taxon>
        <taxon>Cytobacillus</taxon>
    </lineage>
</organism>
<keyword evidence="5 7" id="KW-0472">Membrane</keyword>
<sequence length="223" mass="25455">MQRLRRQIMVLLLVMIALLGFEIEAYAEQLNSVKDCIQHPEKCSENQINPADDSSEEQEGQTSNVGLNIWDFLKMIIATIFVVALLYFLLKFINKKSRLYKTSQLVENLGGTTLGANRSVQIIKVGNRVLIVGVGENIQLLKEIEDEEEALQIIQDHNNRLEQLVQPSDIVTRVIKRTKLTKTSNDSTGNTPFSSLFKNQLEEMSKGRKKLYEEMEKKGKDEQ</sequence>
<dbReference type="EMBL" id="JBIACK010000001">
    <property type="protein sequence ID" value="MFE8699087.1"/>
    <property type="molecule type" value="Genomic_DNA"/>
</dbReference>